<dbReference type="Pfam" id="PF00126">
    <property type="entry name" value="HTH_1"/>
    <property type="match status" value="1"/>
</dbReference>
<dbReference type="Gene3D" id="1.10.10.10">
    <property type="entry name" value="Winged helix-like DNA-binding domain superfamily/Winged helix DNA-binding domain"/>
    <property type="match status" value="1"/>
</dbReference>
<gene>
    <name evidence="6" type="ORF">MNBD_GAMMA17-254</name>
</gene>
<dbReference type="EMBL" id="UOFQ01000123">
    <property type="protein sequence ID" value="VAW89178.1"/>
    <property type="molecule type" value="Genomic_DNA"/>
</dbReference>
<proteinExistence type="inferred from homology"/>
<evidence type="ECO:0000256" key="1">
    <source>
        <dbReference type="ARBA" id="ARBA00009437"/>
    </source>
</evidence>
<evidence type="ECO:0000256" key="2">
    <source>
        <dbReference type="ARBA" id="ARBA00023015"/>
    </source>
</evidence>
<feature type="domain" description="HTH lysR-type" evidence="5">
    <location>
        <begin position="1"/>
        <end position="59"/>
    </location>
</feature>
<dbReference type="CDD" id="cd08422">
    <property type="entry name" value="PBP2_CrgA_like"/>
    <property type="match status" value="1"/>
</dbReference>
<protein>
    <submittedName>
        <fullName evidence="6">Transcriptional regulator, LysR family</fullName>
    </submittedName>
</protein>
<sequence length="292" mass="32726">MDAFNRALLFKQVVEQGSLAAAARAMSISPSVVSKRLAELEQQLGVQLLRRTTRRISLTEAGDRFYQQICPLSSQWQTLLDETSNLGKTPKGKLSIAAPQPLLSRMLLPQVLTFKDRYEGIEVVLQATAYEQLPLFDADISICRKLETCDSGTTVGIPLCDYRNRLFASPAYLARHGTPEAIETLSQHQCLAYGAQQDVSWAFEHNKSVTITNALPSDNTEVLINAAVLGQGIVYIPALLISEELRRGELVPVLPDHQSKIFQAWAYYQKMDYIPQKLRVFVDYLKTSYSRT</sequence>
<evidence type="ECO:0000256" key="4">
    <source>
        <dbReference type="ARBA" id="ARBA00023163"/>
    </source>
</evidence>
<dbReference type="GO" id="GO:0043565">
    <property type="term" value="F:sequence-specific DNA binding"/>
    <property type="evidence" value="ECO:0007669"/>
    <property type="project" value="TreeGrafter"/>
</dbReference>
<dbReference type="GO" id="GO:0003700">
    <property type="term" value="F:DNA-binding transcription factor activity"/>
    <property type="evidence" value="ECO:0007669"/>
    <property type="project" value="InterPro"/>
</dbReference>
<dbReference type="PANTHER" id="PTHR30537:SF5">
    <property type="entry name" value="HTH-TYPE TRANSCRIPTIONAL ACTIVATOR TTDR-RELATED"/>
    <property type="match status" value="1"/>
</dbReference>
<dbReference type="Pfam" id="PF03466">
    <property type="entry name" value="LysR_substrate"/>
    <property type="match status" value="1"/>
</dbReference>
<dbReference type="InterPro" id="IPR000847">
    <property type="entry name" value="LysR_HTH_N"/>
</dbReference>
<keyword evidence="3" id="KW-0238">DNA-binding</keyword>
<reference evidence="6" key="1">
    <citation type="submission" date="2018-06" db="EMBL/GenBank/DDBJ databases">
        <authorList>
            <person name="Zhirakovskaya E."/>
        </authorList>
    </citation>
    <scope>NUCLEOTIDE SEQUENCE</scope>
</reference>
<dbReference type="PROSITE" id="PS50931">
    <property type="entry name" value="HTH_LYSR"/>
    <property type="match status" value="1"/>
</dbReference>
<evidence type="ECO:0000313" key="6">
    <source>
        <dbReference type="EMBL" id="VAW89178.1"/>
    </source>
</evidence>
<accession>A0A3B0Z725</accession>
<keyword evidence="4" id="KW-0804">Transcription</keyword>
<dbReference type="AlphaFoldDB" id="A0A3B0Z725"/>
<dbReference type="InterPro" id="IPR005119">
    <property type="entry name" value="LysR_subst-bd"/>
</dbReference>
<dbReference type="InterPro" id="IPR036390">
    <property type="entry name" value="WH_DNA-bd_sf"/>
</dbReference>
<dbReference type="Gene3D" id="3.40.190.290">
    <property type="match status" value="1"/>
</dbReference>
<dbReference type="InterPro" id="IPR058163">
    <property type="entry name" value="LysR-type_TF_proteobact-type"/>
</dbReference>
<dbReference type="InterPro" id="IPR036388">
    <property type="entry name" value="WH-like_DNA-bd_sf"/>
</dbReference>
<dbReference type="FunFam" id="1.10.10.10:FF:000001">
    <property type="entry name" value="LysR family transcriptional regulator"/>
    <property type="match status" value="1"/>
</dbReference>
<comment type="similarity">
    <text evidence="1">Belongs to the LysR transcriptional regulatory family.</text>
</comment>
<dbReference type="PANTHER" id="PTHR30537">
    <property type="entry name" value="HTH-TYPE TRANSCRIPTIONAL REGULATOR"/>
    <property type="match status" value="1"/>
</dbReference>
<evidence type="ECO:0000256" key="3">
    <source>
        <dbReference type="ARBA" id="ARBA00023125"/>
    </source>
</evidence>
<dbReference type="GO" id="GO:0006351">
    <property type="term" value="P:DNA-templated transcription"/>
    <property type="evidence" value="ECO:0007669"/>
    <property type="project" value="TreeGrafter"/>
</dbReference>
<organism evidence="6">
    <name type="scientific">hydrothermal vent metagenome</name>
    <dbReference type="NCBI Taxonomy" id="652676"/>
    <lineage>
        <taxon>unclassified sequences</taxon>
        <taxon>metagenomes</taxon>
        <taxon>ecological metagenomes</taxon>
    </lineage>
</organism>
<dbReference type="SUPFAM" id="SSF53850">
    <property type="entry name" value="Periplasmic binding protein-like II"/>
    <property type="match status" value="1"/>
</dbReference>
<evidence type="ECO:0000259" key="5">
    <source>
        <dbReference type="PROSITE" id="PS50931"/>
    </source>
</evidence>
<name>A0A3B0Z725_9ZZZZ</name>
<dbReference type="SUPFAM" id="SSF46785">
    <property type="entry name" value="Winged helix' DNA-binding domain"/>
    <property type="match status" value="1"/>
</dbReference>
<keyword evidence="2" id="KW-0805">Transcription regulation</keyword>